<organism evidence="8 9">
    <name type="scientific">Sphingobacterium kyonggiense</name>
    <dbReference type="NCBI Taxonomy" id="714075"/>
    <lineage>
        <taxon>Bacteria</taxon>
        <taxon>Pseudomonadati</taxon>
        <taxon>Bacteroidota</taxon>
        <taxon>Sphingobacteriia</taxon>
        <taxon>Sphingobacteriales</taxon>
        <taxon>Sphingobacteriaceae</taxon>
        <taxon>Sphingobacterium</taxon>
    </lineage>
</organism>
<dbReference type="Proteomes" id="UP001500101">
    <property type="component" value="Unassembled WGS sequence"/>
</dbReference>
<dbReference type="PANTHER" id="PTHR33452:SF1">
    <property type="entry name" value="INNER MEMBRANE PROTEIN YPHA-RELATED"/>
    <property type="match status" value="1"/>
</dbReference>
<evidence type="ECO:0000256" key="3">
    <source>
        <dbReference type="ARBA" id="ARBA00022475"/>
    </source>
</evidence>
<evidence type="ECO:0000256" key="1">
    <source>
        <dbReference type="ARBA" id="ARBA00004651"/>
    </source>
</evidence>
<evidence type="ECO:0000256" key="7">
    <source>
        <dbReference type="SAM" id="Phobius"/>
    </source>
</evidence>
<evidence type="ECO:0000313" key="9">
    <source>
        <dbReference type="Proteomes" id="UP001500101"/>
    </source>
</evidence>
<evidence type="ECO:0000256" key="5">
    <source>
        <dbReference type="ARBA" id="ARBA00022989"/>
    </source>
</evidence>
<protein>
    <recommendedName>
        <fullName evidence="10">Membrane protein YphA (DoxX/SURF4 family)</fullName>
    </recommendedName>
</protein>
<accession>A0ABP7YJ80</accession>
<comment type="similarity">
    <text evidence="2">Belongs to the DoxX family.</text>
</comment>
<dbReference type="PANTHER" id="PTHR33452">
    <property type="entry name" value="OXIDOREDUCTASE CATD-RELATED"/>
    <property type="match status" value="1"/>
</dbReference>
<dbReference type="InterPro" id="IPR051907">
    <property type="entry name" value="DoxX-like_oxidoreductase"/>
</dbReference>
<evidence type="ECO:0000256" key="6">
    <source>
        <dbReference type="ARBA" id="ARBA00023136"/>
    </source>
</evidence>
<keyword evidence="4 7" id="KW-0812">Transmembrane</keyword>
<feature type="transmembrane region" description="Helical" evidence="7">
    <location>
        <begin position="112"/>
        <end position="135"/>
    </location>
</feature>
<evidence type="ECO:0000313" key="8">
    <source>
        <dbReference type="EMBL" id="GAA4136857.1"/>
    </source>
</evidence>
<dbReference type="Pfam" id="PF07681">
    <property type="entry name" value="DoxX"/>
    <property type="match status" value="1"/>
</dbReference>
<dbReference type="InterPro" id="IPR032808">
    <property type="entry name" value="DoxX"/>
</dbReference>
<name>A0ABP7YJ80_9SPHI</name>
<keyword evidence="9" id="KW-1185">Reference proteome</keyword>
<feature type="transmembrane region" description="Helical" evidence="7">
    <location>
        <begin position="87"/>
        <end position="106"/>
    </location>
</feature>
<feature type="transmembrane region" description="Helical" evidence="7">
    <location>
        <begin position="59"/>
        <end position="80"/>
    </location>
</feature>
<keyword evidence="6 7" id="KW-0472">Membrane</keyword>
<gene>
    <name evidence="8" type="ORF">GCM10022216_12410</name>
</gene>
<comment type="subcellular location">
    <subcellularLocation>
        <location evidence="1">Cell membrane</location>
        <topology evidence="1">Multi-pass membrane protein</topology>
    </subcellularLocation>
</comment>
<feature type="transmembrane region" description="Helical" evidence="7">
    <location>
        <begin position="21"/>
        <end position="39"/>
    </location>
</feature>
<sequence length="148" mass="16878">MNLIQRIEHWGDHHHPRWIDFVRIALGILIFAKGVSFIMDRDSVATLIERTHFQLSIWGAVHYVVFAHLVGGIFIALGFVTRFASLIQIPILIGAVFFVNITQGFSFLNSEFWLSLIVLLLLCYFVIVGSGPMSLDKMMDKPGYKRDI</sequence>
<proteinExistence type="inferred from homology"/>
<comment type="caution">
    <text evidence="8">The sequence shown here is derived from an EMBL/GenBank/DDBJ whole genome shotgun (WGS) entry which is preliminary data.</text>
</comment>
<evidence type="ECO:0000256" key="2">
    <source>
        <dbReference type="ARBA" id="ARBA00006679"/>
    </source>
</evidence>
<dbReference type="EMBL" id="BAAAZI010000006">
    <property type="protein sequence ID" value="GAA4136857.1"/>
    <property type="molecule type" value="Genomic_DNA"/>
</dbReference>
<dbReference type="RefSeq" id="WP_344673752.1">
    <property type="nucleotide sequence ID" value="NZ_BAAAZI010000006.1"/>
</dbReference>
<keyword evidence="3" id="KW-1003">Cell membrane</keyword>
<evidence type="ECO:0000256" key="4">
    <source>
        <dbReference type="ARBA" id="ARBA00022692"/>
    </source>
</evidence>
<evidence type="ECO:0008006" key="10">
    <source>
        <dbReference type="Google" id="ProtNLM"/>
    </source>
</evidence>
<keyword evidence="5 7" id="KW-1133">Transmembrane helix</keyword>
<reference evidence="9" key="1">
    <citation type="journal article" date="2019" name="Int. J. Syst. Evol. Microbiol.">
        <title>The Global Catalogue of Microorganisms (GCM) 10K type strain sequencing project: providing services to taxonomists for standard genome sequencing and annotation.</title>
        <authorList>
            <consortium name="The Broad Institute Genomics Platform"/>
            <consortium name="The Broad Institute Genome Sequencing Center for Infectious Disease"/>
            <person name="Wu L."/>
            <person name="Ma J."/>
        </authorList>
    </citation>
    <scope>NUCLEOTIDE SEQUENCE [LARGE SCALE GENOMIC DNA]</scope>
    <source>
        <strain evidence="9">JCM 16704</strain>
    </source>
</reference>